<evidence type="ECO:0000256" key="3">
    <source>
        <dbReference type="ARBA" id="ARBA00023204"/>
    </source>
</evidence>
<dbReference type="GO" id="GO:0006310">
    <property type="term" value="P:DNA recombination"/>
    <property type="evidence" value="ECO:0007669"/>
    <property type="project" value="UniProtKB-UniRule"/>
</dbReference>
<comment type="caution">
    <text evidence="6">The sequence shown here is derived from an EMBL/GenBank/DDBJ whole genome shotgun (WGS) entry which is preliminary data.</text>
</comment>
<accession>A0A7W5DR75</accession>
<dbReference type="PANTHER" id="PTHR33991:SF1">
    <property type="entry name" value="DNA REPAIR PROTEIN RECO"/>
    <property type="match status" value="1"/>
</dbReference>
<dbReference type="Proteomes" id="UP000544222">
    <property type="component" value="Unassembled WGS sequence"/>
</dbReference>
<feature type="domain" description="DNA replication/recombination mediator RecO N-terminal" evidence="5">
    <location>
        <begin position="1"/>
        <end position="76"/>
    </location>
</feature>
<sequence length="242" mass="28068">MYLKTAAIVLHRLPYGDRSSIISFYTAEKGRIDCMVYSTKGSKSGIKRALLEPLSVVELELELIHGRELHRIIEIKSKLTITFLGSHPVKNVLAFFIAECLYRIFKESQTDITLYDFIEQSIITLNFKNDGFANFHLVFLLQLTRFLGFYPNLNKSFPVAYFDMVNGIFVPTKPQHASFLNPDDSLIFQKLMRMNYSNMHLFGFSRHERVLILEQILHYYRIHIPTFGTIHSLGVFSELFDA</sequence>
<keyword evidence="7" id="KW-1185">Reference proteome</keyword>
<proteinExistence type="inferred from homology"/>
<evidence type="ECO:0000313" key="6">
    <source>
        <dbReference type="EMBL" id="MBB3187044.1"/>
    </source>
</evidence>
<dbReference type="GO" id="GO:0006302">
    <property type="term" value="P:double-strand break repair"/>
    <property type="evidence" value="ECO:0007669"/>
    <property type="project" value="TreeGrafter"/>
</dbReference>
<dbReference type="RefSeq" id="WP_183412858.1">
    <property type="nucleotide sequence ID" value="NZ_JACHYB010000001.1"/>
</dbReference>
<dbReference type="HAMAP" id="MF_00201">
    <property type="entry name" value="RecO"/>
    <property type="match status" value="1"/>
</dbReference>
<evidence type="ECO:0000256" key="2">
    <source>
        <dbReference type="ARBA" id="ARBA00023172"/>
    </source>
</evidence>
<dbReference type="PANTHER" id="PTHR33991">
    <property type="entry name" value="DNA REPAIR PROTEIN RECO"/>
    <property type="match status" value="1"/>
</dbReference>
<dbReference type="EMBL" id="JACHYB010000001">
    <property type="protein sequence ID" value="MBB3187044.1"/>
    <property type="molecule type" value="Genomic_DNA"/>
</dbReference>
<dbReference type="InterPro" id="IPR022572">
    <property type="entry name" value="DNA_rep/recomb_RecO_N"/>
</dbReference>
<dbReference type="Pfam" id="PF02565">
    <property type="entry name" value="RecO_C"/>
    <property type="match status" value="1"/>
</dbReference>
<keyword evidence="3 4" id="KW-0234">DNA repair</keyword>
<dbReference type="SUPFAM" id="SSF50249">
    <property type="entry name" value="Nucleic acid-binding proteins"/>
    <property type="match status" value="1"/>
</dbReference>
<dbReference type="Pfam" id="PF11967">
    <property type="entry name" value="RecO_N"/>
    <property type="match status" value="1"/>
</dbReference>
<gene>
    <name evidence="4" type="primary">recO</name>
    <name evidence="6" type="ORF">FHX64_001207</name>
</gene>
<evidence type="ECO:0000259" key="5">
    <source>
        <dbReference type="Pfam" id="PF11967"/>
    </source>
</evidence>
<evidence type="ECO:0000256" key="4">
    <source>
        <dbReference type="HAMAP-Rule" id="MF_00201"/>
    </source>
</evidence>
<dbReference type="Gene3D" id="2.40.50.140">
    <property type="entry name" value="Nucleic acid-binding proteins"/>
    <property type="match status" value="1"/>
</dbReference>
<dbReference type="AlphaFoldDB" id="A0A7W5DR75"/>
<dbReference type="NCBIfam" id="TIGR00613">
    <property type="entry name" value="reco"/>
    <property type="match status" value="1"/>
</dbReference>
<dbReference type="InterPro" id="IPR012340">
    <property type="entry name" value="NA-bd_OB-fold"/>
</dbReference>
<dbReference type="GO" id="GO:0043590">
    <property type="term" value="C:bacterial nucleoid"/>
    <property type="evidence" value="ECO:0007669"/>
    <property type="project" value="TreeGrafter"/>
</dbReference>
<dbReference type="InterPro" id="IPR037278">
    <property type="entry name" value="ARFGAP/RecO"/>
</dbReference>
<keyword evidence="2 4" id="KW-0233">DNA recombination</keyword>
<organism evidence="6 7">
    <name type="scientific">Microbacter margulisiae</name>
    <dbReference type="NCBI Taxonomy" id="1350067"/>
    <lineage>
        <taxon>Bacteria</taxon>
        <taxon>Pseudomonadati</taxon>
        <taxon>Bacteroidota</taxon>
        <taxon>Bacteroidia</taxon>
        <taxon>Bacteroidales</taxon>
        <taxon>Porphyromonadaceae</taxon>
        <taxon>Microbacter</taxon>
    </lineage>
</organism>
<dbReference type="SUPFAM" id="SSF57863">
    <property type="entry name" value="ArfGap/RecO-like zinc finger"/>
    <property type="match status" value="1"/>
</dbReference>
<evidence type="ECO:0000256" key="1">
    <source>
        <dbReference type="ARBA" id="ARBA00022763"/>
    </source>
</evidence>
<reference evidence="6 7" key="1">
    <citation type="submission" date="2020-08" db="EMBL/GenBank/DDBJ databases">
        <title>Genomic Encyclopedia of Type Strains, Phase IV (KMG-IV): sequencing the most valuable type-strain genomes for metagenomic binning, comparative biology and taxonomic classification.</title>
        <authorList>
            <person name="Goeker M."/>
        </authorList>
    </citation>
    <scope>NUCLEOTIDE SEQUENCE [LARGE SCALE GENOMIC DNA]</scope>
    <source>
        <strain evidence="6 7">DSM 27471</strain>
    </source>
</reference>
<name>A0A7W5DR75_9PORP</name>
<keyword evidence="1 4" id="KW-0227">DNA damage</keyword>
<dbReference type="InterPro" id="IPR003717">
    <property type="entry name" value="RecO"/>
</dbReference>
<protein>
    <recommendedName>
        <fullName evidence="4">DNA repair protein RecO</fullName>
    </recommendedName>
    <alternativeName>
        <fullName evidence="4">Recombination protein O</fullName>
    </alternativeName>
</protein>
<comment type="similarity">
    <text evidence="4">Belongs to the RecO family.</text>
</comment>
<evidence type="ECO:0000313" key="7">
    <source>
        <dbReference type="Proteomes" id="UP000544222"/>
    </source>
</evidence>
<comment type="function">
    <text evidence="4">Involved in DNA repair and RecF pathway recombination.</text>
</comment>